<dbReference type="SUPFAM" id="SSF53300">
    <property type="entry name" value="vWA-like"/>
    <property type="match status" value="1"/>
</dbReference>
<evidence type="ECO:0000259" key="3">
    <source>
        <dbReference type="PROSITE" id="PS50234"/>
    </source>
</evidence>
<sequence length="799" mass="86493">MSHHLSRLLLAALLPMTLLPALAQTGVLLPGDKDTPDPKVLSLEEMTVDITIDDGDARIFMTQIFLNHTGLAQEGVYRFPLPSEATVSDFAVWDGAVRIPAVVLERKRAQEVYAEAKAQAIDPGLLQMGERSGADPAERTLFTAKIVPIPAWGTKRLELEYHQRLEATALAQGFVLPIKPDAAGTQSVHHFHAHMVIHSSHPLSKLALTGGYGFKIAQQDDHGLTADLAAENLSLGEDMGAAWTFASSGTDALTVITHRDPAPPAPQVDETSPRPPAGPEPGFFQASALLADSAASSGTAPVGPPRNIVVLFDTSLSMQWEKLERSYAATEALLHTLTPADHFNLILFNQQTQRWQKQPVSADAKHVNEALDFLRASHLRGGTDLGLALHDGLAQCTQPNSSLVLFSDGGSDLGDTILTSRIAANYTKQWKAMKQPPHTDVFAVGDDAKLGLLQLLAKNGGFLEHTLSTEPLDLHLRAFLAKLTRAPVTGLAFDVSPNAAVQMVYPLESSVYPGSTATWVGQYARPSSVTMDAHGSRDGKIFTLHASAELPAAEPAHLQLPRLWAQARVDALLEQINRDGESRAAIDEIIRLARRYKLVTPYTSFLAVPRSLLRPRVIRPGDPVLRVRTDPAITSVVAIFPFGLTKELRHLAGEDTPDRDGTGGLAWETRFLAPEDMRDGTYDVRLILRDGSGNTYRENKSFVIASTPPTVKVLLASNRLHRGETVLLRANASQSTRTLTARLPGALPVTLRWSPQLATNAARLTVPADMPLGTYKLTVTAEDVAHNLGTQEVTVDVVP</sequence>
<dbReference type="InterPro" id="IPR050934">
    <property type="entry name" value="ITIH"/>
</dbReference>
<feature type="domain" description="VWFA" evidence="3">
    <location>
        <begin position="307"/>
        <end position="483"/>
    </location>
</feature>
<feature type="region of interest" description="Disordered" evidence="1">
    <location>
        <begin position="258"/>
        <end position="284"/>
    </location>
</feature>
<dbReference type="Proteomes" id="UP000236728">
    <property type="component" value="Unassembled WGS sequence"/>
</dbReference>
<feature type="signal peptide" evidence="2">
    <location>
        <begin position="1"/>
        <end position="23"/>
    </location>
</feature>
<reference evidence="5 6" key="1">
    <citation type="submission" date="2016-10" db="EMBL/GenBank/DDBJ databases">
        <authorList>
            <person name="de Groot N.N."/>
        </authorList>
    </citation>
    <scope>NUCLEOTIDE SEQUENCE [LARGE SCALE GENOMIC DNA]</scope>
    <source>
        <strain evidence="5 6">DSM 22489</strain>
    </source>
</reference>
<gene>
    <name evidence="5" type="ORF">SAMN05421819_4426</name>
</gene>
<keyword evidence="2" id="KW-0732">Signal</keyword>
<feature type="chain" id="PRO_5009294771" evidence="2">
    <location>
        <begin position="24"/>
        <end position="799"/>
    </location>
</feature>
<organism evidence="5 6">
    <name type="scientific">Bryocella elongata</name>
    <dbReference type="NCBI Taxonomy" id="863522"/>
    <lineage>
        <taxon>Bacteria</taxon>
        <taxon>Pseudomonadati</taxon>
        <taxon>Acidobacteriota</taxon>
        <taxon>Terriglobia</taxon>
        <taxon>Terriglobales</taxon>
        <taxon>Acidobacteriaceae</taxon>
        <taxon>Bryocella</taxon>
    </lineage>
</organism>
<proteinExistence type="predicted"/>
<protein>
    <submittedName>
        <fullName evidence="5">Ca-activated chloride channel family protein</fullName>
    </submittedName>
</protein>
<dbReference type="PROSITE" id="PS50234">
    <property type="entry name" value="VWFA"/>
    <property type="match status" value="1"/>
</dbReference>
<evidence type="ECO:0000256" key="2">
    <source>
        <dbReference type="SAM" id="SignalP"/>
    </source>
</evidence>
<dbReference type="Pfam" id="PF08487">
    <property type="entry name" value="VIT"/>
    <property type="match status" value="1"/>
</dbReference>
<dbReference type="RefSeq" id="WP_103935250.1">
    <property type="nucleotide sequence ID" value="NZ_FNVA01000009.1"/>
</dbReference>
<evidence type="ECO:0000256" key="1">
    <source>
        <dbReference type="SAM" id="MobiDB-lite"/>
    </source>
</evidence>
<dbReference type="InterPro" id="IPR036465">
    <property type="entry name" value="vWFA_dom_sf"/>
</dbReference>
<dbReference type="PANTHER" id="PTHR10338">
    <property type="entry name" value="INTER-ALPHA-TRYPSIN INHIBITOR HEAVY CHAIN FAMILY MEMBER"/>
    <property type="match status" value="1"/>
</dbReference>
<name>A0A1H6CC05_9BACT</name>
<dbReference type="AlphaFoldDB" id="A0A1H6CC05"/>
<accession>A0A1H6CC05</accession>
<dbReference type="Gene3D" id="3.40.50.410">
    <property type="entry name" value="von Willebrand factor, type A domain"/>
    <property type="match status" value="1"/>
</dbReference>
<dbReference type="SMART" id="SM00327">
    <property type="entry name" value="VWA"/>
    <property type="match status" value="1"/>
</dbReference>
<dbReference type="SMART" id="SM00609">
    <property type="entry name" value="VIT"/>
    <property type="match status" value="1"/>
</dbReference>
<dbReference type="InterPro" id="IPR013694">
    <property type="entry name" value="VIT"/>
</dbReference>
<dbReference type="PANTHER" id="PTHR10338:SF108">
    <property type="entry name" value="INTER-ALPHA-TRYPSIN INHIBITOR HEAVY CHAIN H4-LIKE PROTEIN"/>
    <property type="match status" value="1"/>
</dbReference>
<dbReference type="PROSITE" id="PS51468">
    <property type="entry name" value="VIT"/>
    <property type="match status" value="1"/>
</dbReference>
<dbReference type="EMBL" id="FNVA01000009">
    <property type="protein sequence ID" value="SEG70297.1"/>
    <property type="molecule type" value="Genomic_DNA"/>
</dbReference>
<evidence type="ECO:0000313" key="5">
    <source>
        <dbReference type="EMBL" id="SEG70297.1"/>
    </source>
</evidence>
<dbReference type="InterPro" id="IPR002035">
    <property type="entry name" value="VWF_A"/>
</dbReference>
<feature type="domain" description="VIT" evidence="4">
    <location>
        <begin position="27"/>
        <end position="163"/>
    </location>
</feature>
<keyword evidence="6" id="KW-1185">Reference proteome</keyword>
<evidence type="ECO:0000313" key="6">
    <source>
        <dbReference type="Proteomes" id="UP000236728"/>
    </source>
</evidence>
<dbReference type="OrthoDB" id="9784383at2"/>
<dbReference type="Pfam" id="PF13768">
    <property type="entry name" value="VWA_3"/>
    <property type="match status" value="1"/>
</dbReference>
<evidence type="ECO:0000259" key="4">
    <source>
        <dbReference type="PROSITE" id="PS51468"/>
    </source>
</evidence>